<organism evidence="1 2">
    <name type="scientific">Neonectria magnoliae</name>
    <dbReference type="NCBI Taxonomy" id="2732573"/>
    <lineage>
        <taxon>Eukaryota</taxon>
        <taxon>Fungi</taxon>
        <taxon>Dikarya</taxon>
        <taxon>Ascomycota</taxon>
        <taxon>Pezizomycotina</taxon>
        <taxon>Sordariomycetes</taxon>
        <taxon>Hypocreomycetidae</taxon>
        <taxon>Hypocreales</taxon>
        <taxon>Nectriaceae</taxon>
        <taxon>Neonectria</taxon>
    </lineage>
</organism>
<accession>A0ABR1HKW6</accession>
<sequence length="239" mass="26941">MELLLARMAKLPSSERAPIQTPYFTEVSIGCKALASFETKNPKKESTKSRRELYVLKGWARGRCGKMSEEEKWAEAYRVLFPGEEPVPSPYQGPLLMGSDHGFEKNDRTIEDLVDRAIEQTVTPEALTHIFGDVLKGMFETFRQRNHADNIRSEVSELVGVELEPPEQVDDQLESASPVLIQESVPELELLWLSNLVEQVPSQDLDFEFDDFMESLESGNKPDLTHGYGNTEAILGLPN</sequence>
<gene>
    <name evidence="1" type="ORF">QQZ08_009788</name>
</gene>
<name>A0ABR1HKW6_9HYPO</name>
<dbReference type="EMBL" id="JAZAVK010000116">
    <property type="protein sequence ID" value="KAK7421843.1"/>
    <property type="molecule type" value="Genomic_DNA"/>
</dbReference>
<comment type="caution">
    <text evidence="1">The sequence shown here is derived from an EMBL/GenBank/DDBJ whole genome shotgun (WGS) entry which is preliminary data.</text>
</comment>
<keyword evidence="2" id="KW-1185">Reference proteome</keyword>
<evidence type="ECO:0000313" key="1">
    <source>
        <dbReference type="EMBL" id="KAK7421843.1"/>
    </source>
</evidence>
<protein>
    <submittedName>
        <fullName evidence="1">Uncharacterized protein</fullName>
    </submittedName>
</protein>
<reference evidence="1 2" key="1">
    <citation type="journal article" date="2025" name="Microbiol. Resour. Announc.">
        <title>Draft genome sequences for Neonectria magnoliae and Neonectria punicea, canker pathogens of Liriodendron tulipifera and Acer saccharum in West Virginia.</title>
        <authorList>
            <person name="Petronek H.M."/>
            <person name="Kasson M.T."/>
            <person name="Metheny A.M."/>
            <person name="Stauder C.M."/>
            <person name="Lovett B."/>
            <person name="Lynch S.C."/>
            <person name="Garnas J.R."/>
            <person name="Kasson L.R."/>
            <person name="Stajich J.E."/>
        </authorList>
    </citation>
    <scope>NUCLEOTIDE SEQUENCE [LARGE SCALE GENOMIC DNA]</scope>
    <source>
        <strain evidence="1 2">NRRL 64651</strain>
    </source>
</reference>
<dbReference type="Proteomes" id="UP001498421">
    <property type="component" value="Unassembled WGS sequence"/>
</dbReference>
<evidence type="ECO:0000313" key="2">
    <source>
        <dbReference type="Proteomes" id="UP001498421"/>
    </source>
</evidence>
<proteinExistence type="predicted"/>